<proteinExistence type="predicted"/>
<dbReference type="OrthoDB" id="293541at2759"/>
<gene>
    <name evidence="1" type="ORF">GSPATT00034322001</name>
</gene>
<dbReference type="EMBL" id="CT868034">
    <property type="protein sequence ID" value="CAK64845.1"/>
    <property type="molecule type" value="Genomic_DNA"/>
</dbReference>
<dbReference type="Proteomes" id="UP000000600">
    <property type="component" value="Unassembled WGS sequence"/>
</dbReference>
<evidence type="ECO:0000313" key="2">
    <source>
        <dbReference type="Proteomes" id="UP000000600"/>
    </source>
</evidence>
<evidence type="ECO:0000313" key="1">
    <source>
        <dbReference type="EMBL" id="CAK64845.1"/>
    </source>
</evidence>
<dbReference type="HOGENOM" id="CLU_063154_0_0_1"/>
<dbReference type="RefSeq" id="XP_001432242.1">
    <property type="nucleotide sequence ID" value="XM_001432205.2"/>
</dbReference>
<organism evidence="1 2">
    <name type="scientific">Paramecium tetraurelia</name>
    <dbReference type="NCBI Taxonomy" id="5888"/>
    <lineage>
        <taxon>Eukaryota</taxon>
        <taxon>Sar</taxon>
        <taxon>Alveolata</taxon>
        <taxon>Ciliophora</taxon>
        <taxon>Intramacronucleata</taxon>
        <taxon>Oligohymenophorea</taxon>
        <taxon>Peniculida</taxon>
        <taxon>Parameciidae</taxon>
        <taxon>Paramecium</taxon>
    </lineage>
</organism>
<dbReference type="AlphaFoldDB" id="A0C228"/>
<dbReference type="InParanoid" id="A0C228"/>
<accession>A0C228</accession>
<name>A0C228_PARTE</name>
<sequence>MKNIQQVITMFSFKILFTIHQIVSQSPVNACFSFSQTWINLINEYYVLQGILNSISFFCFQLQYFELNYNQMYSLLTNQLIFDFQLSQQHNYWNMYQNMQHYYYSNAYAYPYVNQTQLYPQPFQQIPAQSEQAQCKEDASTTQGTRRSFFETKDAVPFESRETLEKYILMIVNEDEDVNQVISSLKNKNQLSLASVLEILFQKQQQQHKSREELIKFCLRKALKFIFRKVQEENDKTKINLKSAQKKFIEIIEQETKKNIILPFRKNSKNKTMNSEFLKEIFSSKTFVRYYEQYLNCLDEQIQKDSKKKIAVLCNKIQNTISDDKIFSFEVKRLPWSLSNVEKVKITAKEMLMYSTDQKY</sequence>
<dbReference type="KEGG" id="ptm:GSPATT00034322001"/>
<dbReference type="OMA" id="CNKIQNT"/>
<reference evidence="1 2" key="1">
    <citation type="journal article" date="2006" name="Nature">
        <title>Global trends of whole-genome duplications revealed by the ciliate Paramecium tetraurelia.</title>
        <authorList>
            <consortium name="Genoscope"/>
            <person name="Aury J.-M."/>
            <person name="Jaillon O."/>
            <person name="Duret L."/>
            <person name="Noel B."/>
            <person name="Jubin C."/>
            <person name="Porcel B.M."/>
            <person name="Segurens B."/>
            <person name="Daubin V."/>
            <person name="Anthouard V."/>
            <person name="Aiach N."/>
            <person name="Arnaiz O."/>
            <person name="Billaut A."/>
            <person name="Beisson J."/>
            <person name="Blanc I."/>
            <person name="Bouhouche K."/>
            <person name="Camara F."/>
            <person name="Duharcourt S."/>
            <person name="Guigo R."/>
            <person name="Gogendeau D."/>
            <person name="Katinka M."/>
            <person name="Keller A.-M."/>
            <person name="Kissmehl R."/>
            <person name="Klotz C."/>
            <person name="Koll F."/>
            <person name="Le Moue A."/>
            <person name="Lepere C."/>
            <person name="Malinsky S."/>
            <person name="Nowacki M."/>
            <person name="Nowak J.K."/>
            <person name="Plattner H."/>
            <person name="Poulain J."/>
            <person name="Ruiz F."/>
            <person name="Serrano V."/>
            <person name="Zagulski M."/>
            <person name="Dessen P."/>
            <person name="Betermier M."/>
            <person name="Weissenbach J."/>
            <person name="Scarpelli C."/>
            <person name="Schachter V."/>
            <person name="Sperling L."/>
            <person name="Meyer E."/>
            <person name="Cohen J."/>
            <person name="Wincker P."/>
        </authorList>
    </citation>
    <scope>NUCLEOTIDE SEQUENCE [LARGE SCALE GENOMIC DNA]</scope>
    <source>
        <strain evidence="1 2">Stock d4-2</strain>
    </source>
</reference>
<evidence type="ECO:0008006" key="3">
    <source>
        <dbReference type="Google" id="ProtNLM"/>
    </source>
</evidence>
<dbReference type="GeneID" id="5018027"/>
<keyword evidence="2" id="KW-1185">Reference proteome</keyword>
<protein>
    <recommendedName>
        <fullName evidence="3">Transmembrane protein</fullName>
    </recommendedName>
</protein>